<comment type="caution">
    <text evidence="6">The sequence shown here is derived from an EMBL/GenBank/DDBJ whole genome shotgun (WGS) entry which is preliminary data.</text>
</comment>
<dbReference type="PROSITE" id="PS50109">
    <property type="entry name" value="HIS_KIN"/>
    <property type="match status" value="1"/>
</dbReference>
<dbReference type="Gene3D" id="1.20.5.1930">
    <property type="match status" value="1"/>
</dbReference>
<dbReference type="GO" id="GO:0046983">
    <property type="term" value="F:protein dimerization activity"/>
    <property type="evidence" value="ECO:0007669"/>
    <property type="project" value="InterPro"/>
</dbReference>
<dbReference type="SUPFAM" id="SSF55874">
    <property type="entry name" value="ATPase domain of HSP90 chaperone/DNA topoisomerase II/histidine kinase"/>
    <property type="match status" value="1"/>
</dbReference>
<dbReference type="RefSeq" id="WP_133792726.1">
    <property type="nucleotide sequence ID" value="NZ_SOCA01000001.1"/>
</dbReference>
<sequence length="701" mass="77498">MTNPSANAYGWLLLACLFPLSALRGDVPVMTIAEAKAHLARREFQDPVRIRGVITFSNQRLGLAYVQDASGGIGFDPRTNASPLPKPGDMVEVEGYLSRHQGLTMLLRHRTRLGPPEVQPVFTPAKQSPAPLSFDLDAAAELRIDGLLTTVSGVVRNVSVPVEESEPMIVEISSPSGHAIARLPWREPQAVLDSWLNAPVDLNAVLVSRAASPLLPEDADALLLVSSRADWKLQPQALEEVFQRTPVTAVKAIQATPRSALRERTHVVGTVTAAKARSWVCLRMEDGSIEVSTRQMQDFKPGQRLAVASWPQNKEGRLMLQDGVCRVMGEGTPPLPVKLNKGIFNVNLHRELIQVTGILNTHSLPGGTPRYTLTLPSGVHCRLAWEHFLLPNQIHDLENGSRIRLTGICHFTQDSSSIPESTGLSILPRSLEDIVILAGPSWWTKERLMLTVWWLLGLVGIALPGALVFRWQLWRQSQRIREIECEAATEEERLRIAREFHDCLQQQLSSAALHLDTLKGALHAAPEMLPRLIDDTAAMLRHCQVEARHCIWDLRSDAAVRSSLTTSLNDWLGSRIRPDINTQVQFVHEGTEPPLPEGTPFQLMRIAQEAIANALAHSSARHIQVRLRCTRQHVEMIIEDDGRGFEPGLLTHPRPGHFGLSGLKERAAKIGADLELTTRPGTGTRIAVRLSLSSLQHESSF</sequence>
<dbReference type="PANTHER" id="PTHR24421:SF62">
    <property type="entry name" value="SENSORY TRANSDUCTION HISTIDINE KINASE"/>
    <property type="match status" value="1"/>
</dbReference>
<evidence type="ECO:0000256" key="2">
    <source>
        <dbReference type="ARBA" id="ARBA00022777"/>
    </source>
</evidence>
<evidence type="ECO:0000256" key="3">
    <source>
        <dbReference type="ARBA" id="ARBA00023012"/>
    </source>
</evidence>
<dbReference type="Pfam" id="PF07730">
    <property type="entry name" value="HisKA_3"/>
    <property type="match status" value="1"/>
</dbReference>
<accession>A0A4V6Q5N9</accession>
<dbReference type="EMBL" id="SOCA01000001">
    <property type="protein sequence ID" value="TDU80723.1"/>
    <property type="molecule type" value="Genomic_DNA"/>
</dbReference>
<keyword evidence="4" id="KW-0812">Transmembrane</keyword>
<dbReference type="PANTHER" id="PTHR24421">
    <property type="entry name" value="NITRATE/NITRITE SENSOR PROTEIN NARX-RELATED"/>
    <property type="match status" value="1"/>
</dbReference>
<dbReference type="Proteomes" id="UP000295662">
    <property type="component" value="Unassembled WGS sequence"/>
</dbReference>
<evidence type="ECO:0000256" key="4">
    <source>
        <dbReference type="SAM" id="Phobius"/>
    </source>
</evidence>
<reference evidence="6 7" key="1">
    <citation type="submission" date="2019-03" db="EMBL/GenBank/DDBJ databases">
        <title>Genomic Encyclopedia of Archaeal and Bacterial Type Strains, Phase II (KMG-II): from individual species to whole genera.</title>
        <authorList>
            <person name="Goeker M."/>
        </authorList>
    </citation>
    <scope>NUCLEOTIDE SEQUENCE [LARGE SCALE GENOMIC DNA]</scope>
    <source>
        <strain evidence="6 7">ATCC 25309</strain>
    </source>
</reference>
<dbReference type="Gene3D" id="3.30.565.10">
    <property type="entry name" value="Histidine kinase-like ATPase, C-terminal domain"/>
    <property type="match status" value="1"/>
</dbReference>
<dbReference type="InterPro" id="IPR050482">
    <property type="entry name" value="Sensor_HK_TwoCompSys"/>
</dbReference>
<dbReference type="InterPro" id="IPR011712">
    <property type="entry name" value="Sig_transdc_His_kin_sub3_dim/P"/>
</dbReference>
<dbReference type="InterPro" id="IPR005467">
    <property type="entry name" value="His_kinase_dom"/>
</dbReference>
<dbReference type="GO" id="GO:0000155">
    <property type="term" value="F:phosphorelay sensor kinase activity"/>
    <property type="evidence" value="ECO:0007669"/>
    <property type="project" value="InterPro"/>
</dbReference>
<evidence type="ECO:0000259" key="5">
    <source>
        <dbReference type="PROSITE" id="PS50109"/>
    </source>
</evidence>
<dbReference type="Pfam" id="PF02518">
    <property type="entry name" value="HATPase_c"/>
    <property type="match status" value="1"/>
</dbReference>
<dbReference type="GO" id="GO:0016020">
    <property type="term" value="C:membrane"/>
    <property type="evidence" value="ECO:0007669"/>
    <property type="project" value="InterPro"/>
</dbReference>
<keyword evidence="3" id="KW-0902">Two-component regulatory system</keyword>
<keyword evidence="2 6" id="KW-0418">Kinase</keyword>
<dbReference type="InterPro" id="IPR036890">
    <property type="entry name" value="HATPase_C_sf"/>
</dbReference>
<protein>
    <submittedName>
        <fullName evidence="6">Histidine kinase/DNA gyrase B/HSP90-like ATPase</fullName>
    </submittedName>
</protein>
<keyword evidence="1" id="KW-0808">Transferase</keyword>
<dbReference type="CDD" id="cd16917">
    <property type="entry name" value="HATPase_UhpB-NarQ-NarX-like"/>
    <property type="match status" value="1"/>
</dbReference>
<evidence type="ECO:0000256" key="1">
    <source>
        <dbReference type="ARBA" id="ARBA00022679"/>
    </source>
</evidence>
<keyword evidence="7" id="KW-1185">Reference proteome</keyword>
<feature type="domain" description="Histidine kinase" evidence="5">
    <location>
        <begin position="598"/>
        <end position="694"/>
    </location>
</feature>
<dbReference type="InterPro" id="IPR003594">
    <property type="entry name" value="HATPase_dom"/>
</dbReference>
<feature type="transmembrane region" description="Helical" evidence="4">
    <location>
        <begin position="452"/>
        <end position="471"/>
    </location>
</feature>
<dbReference type="OrthoDB" id="174958at2"/>
<organism evidence="6 7">
    <name type="scientific">Prosthecobacter fusiformis</name>
    <dbReference type="NCBI Taxonomy" id="48464"/>
    <lineage>
        <taxon>Bacteria</taxon>
        <taxon>Pseudomonadati</taxon>
        <taxon>Verrucomicrobiota</taxon>
        <taxon>Verrucomicrobiia</taxon>
        <taxon>Verrucomicrobiales</taxon>
        <taxon>Verrucomicrobiaceae</taxon>
        <taxon>Prosthecobacter</taxon>
    </lineage>
</organism>
<gene>
    <name evidence="6" type="ORF">EI77_00020</name>
</gene>
<keyword evidence="4" id="KW-1133">Transmembrane helix</keyword>
<name>A0A4V6Q5N9_9BACT</name>
<evidence type="ECO:0000313" key="6">
    <source>
        <dbReference type="EMBL" id="TDU80723.1"/>
    </source>
</evidence>
<keyword evidence="4" id="KW-0472">Membrane</keyword>
<proteinExistence type="predicted"/>
<evidence type="ECO:0000313" key="7">
    <source>
        <dbReference type="Proteomes" id="UP000295662"/>
    </source>
</evidence>
<dbReference type="AlphaFoldDB" id="A0A4V6Q5N9"/>
<dbReference type="SMART" id="SM00387">
    <property type="entry name" value="HATPase_c"/>
    <property type="match status" value="1"/>
</dbReference>